<comment type="caution">
    <text evidence="4">The sequence shown here is derived from an EMBL/GenBank/DDBJ whole genome shotgun (WGS) entry which is preliminary data.</text>
</comment>
<dbReference type="SUPFAM" id="SSF54001">
    <property type="entry name" value="Cysteine proteinases"/>
    <property type="match status" value="1"/>
</dbReference>
<sequence length="636" mass="72674">MKKLLLPLVILLLFAEVTIAQDIEYTVANIPAELKENANAVVRLDQKDIVIASRKSMVITTKSIVTVLNENGLQHMDLSEYFSARNRIKSIEVQIYNSFGKEIKKIKRKDFKENSVSEGSIITDNKLLYCDYTPTEYPFTVVFQSEIETSNTAFIPSWYPIHGFSVSVEKAIMNVQAPADLGFKYKEFNMLNNPAISKQEKAGGVSFTATNLVAYKQEDYSPSFNSYAPNVIMGLDAFNYEGLDGKATNWKEFGGWVYSNLLKGTDEIPQETQAKIKALVGDEKDPLKKARIIYKYVQDKTRYVSIQLGIGGWKPMMAKDVDRLGYGDCKALTNYTRALLEVVNVPSYYTVIYGNPQKRDFNQDFVSMEGNHAILAVPVDNKMYWLECTSQKMPFGFQGDFTDNRFALVIKPEGGEIIKTQEYQPQDNTQISKGKYVIDEQGNIAGSILIKSKGTQYDSKFDYEDKSSDNLTKIYKSYFNNINNLKLKKINLQNNKEEVEFSEDITIEASEYAKPTGGRMIFAINAYNQISGVPQRYRQRNNPFEIIRGFYDYDEIIIDLPKGVTIEAKPENVELKGAFGEYKTELAVINENQLLYKRTYKTNPGYYDKKEYENFRKFREQIAKNDNAKIVLVKNQ</sequence>
<evidence type="ECO:0000256" key="1">
    <source>
        <dbReference type="SAM" id="Coils"/>
    </source>
</evidence>
<accession>A0A495MP44</accession>
<keyword evidence="1" id="KW-0175">Coiled coil</keyword>
<dbReference type="Pfam" id="PF12969">
    <property type="entry name" value="DUF3857"/>
    <property type="match status" value="1"/>
</dbReference>
<dbReference type="Gene3D" id="3.10.620.30">
    <property type="match status" value="1"/>
</dbReference>
<dbReference type="GO" id="GO:0006508">
    <property type="term" value="P:proteolysis"/>
    <property type="evidence" value="ECO:0007669"/>
    <property type="project" value="UniProtKB-KW"/>
</dbReference>
<dbReference type="AlphaFoldDB" id="A0A495MP44"/>
<evidence type="ECO:0000313" key="5">
    <source>
        <dbReference type="Proteomes" id="UP000277579"/>
    </source>
</evidence>
<reference evidence="4 5" key="1">
    <citation type="submission" date="2018-10" db="EMBL/GenBank/DDBJ databases">
        <title>Genomic Encyclopedia of Archaeal and Bacterial Type Strains, Phase II (KMG-II): from individual species to whole genera.</title>
        <authorList>
            <person name="Goeker M."/>
        </authorList>
    </citation>
    <scope>NUCLEOTIDE SEQUENCE [LARGE SCALE GENOMIC DNA]</scope>
    <source>
        <strain evidence="4 5">DSM 29537</strain>
    </source>
</reference>
<dbReference type="EMBL" id="RBLC01000001">
    <property type="protein sequence ID" value="RKS26842.1"/>
    <property type="molecule type" value="Genomic_DNA"/>
</dbReference>
<keyword evidence="2" id="KW-0732">Signal</keyword>
<dbReference type="RefSeq" id="WP_121376129.1">
    <property type="nucleotide sequence ID" value="NZ_RBLC01000001.1"/>
</dbReference>
<dbReference type="InterPro" id="IPR024618">
    <property type="entry name" value="DUF3857"/>
</dbReference>
<dbReference type="InterPro" id="IPR038765">
    <property type="entry name" value="Papain-like_cys_pep_sf"/>
</dbReference>
<protein>
    <submittedName>
        <fullName evidence="4">Transglutaminase-like putative cysteine protease</fullName>
    </submittedName>
</protein>
<keyword evidence="5" id="KW-1185">Reference proteome</keyword>
<name>A0A495MP44_9FLAO</name>
<evidence type="ECO:0000259" key="3">
    <source>
        <dbReference type="Pfam" id="PF12969"/>
    </source>
</evidence>
<gene>
    <name evidence="4" type="ORF">CLV94_1912</name>
</gene>
<feature type="signal peptide" evidence="2">
    <location>
        <begin position="1"/>
        <end position="20"/>
    </location>
</feature>
<dbReference type="GO" id="GO:0008233">
    <property type="term" value="F:peptidase activity"/>
    <property type="evidence" value="ECO:0007669"/>
    <property type="project" value="UniProtKB-KW"/>
</dbReference>
<dbReference type="OrthoDB" id="8595007at2"/>
<proteinExistence type="predicted"/>
<dbReference type="Gene3D" id="2.60.120.1130">
    <property type="match status" value="1"/>
</dbReference>
<feature type="chain" id="PRO_5019841812" evidence="2">
    <location>
        <begin position="21"/>
        <end position="636"/>
    </location>
</feature>
<evidence type="ECO:0000313" key="4">
    <source>
        <dbReference type="EMBL" id="RKS26842.1"/>
    </source>
</evidence>
<evidence type="ECO:0000256" key="2">
    <source>
        <dbReference type="SAM" id="SignalP"/>
    </source>
</evidence>
<organism evidence="4 5">
    <name type="scientific">Flavobacterium endophyticum</name>
    <dbReference type="NCBI Taxonomy" id="1540163"/>
    <lineage>
        <taxon>Bacteria</taxon>
        <taxon>Pseudomonadati</taxon>
        <taxon>Bacteroidota</taxon>
        <taxon>Flavobacteriia</taxon>
        <taxon>Flavobacteriales</taxon>
        <taxon>Flavobacteriaceae</taxon>
        <taxon>Flavobacterium</taxon>
    </lineage>
</organism>
<keyword evidence="4" id="KW-0378">Hydrolase</keyword>
<feature type="domain" description="DUF3857" evidence="3">
    <location>
        <begin position="55"/>
        <end position="214"/>
    </location>
</feature>
<dbReference type="Gene3D" id="2.60.40.3140">
    <property type="match status" value="1"/>
</dbReference>
<keyword evidence="4" id="KW-0645">Protease</keyword>
<feature type="coiled-coil region" evidence="1">
    <location>
        <begin position="475"/>
        <end position="502"/>
    </location>
</feature>
<dbReference type="Proteomes" id="UP000277579">
    <property type="component" value="Unassembled WGS sequence"/>
</dbReference>